<dbReference type="CDD" id="cd02619">
    <property type="entry name" value="Peptidase_C1"/>
    <property type="match status" value="1"/>
</dbReference>
<dbReference type="Pfam" id="PF00112">
    <property type="entry name" value="Peptidase_C1"/>
    <property type="match status" value="1"/>
</dbReference>
<protein>
    <submittedName>
        <fullName evidence="3">C1 family peptidase</fullName>
    </submittedName>
</protein>
<dbReference type="InterPro" id="IPR025660">
    <property type="entry name" value="Pept_his_AS"/>
</dbReference>
<reference evidence="4" key="1">
    <citation type="journal article" date="2019" name="Int. J. Syst. Evol. Microbiol.">
        <title>The Global Catalogue of Microorganisms (GCM) 10K type strain sequencing project: providing services to taxonomists for standard genome sequencing and annotation.</title>
        <authorList>
            <consortium name="The Broad Institute Genomics Platform"/>
            <consortium name="The Broad Institute Genome Sequencing Center for Infectious Disease"/>
            <person name="Wu L."/>
            <person name="Ma J."/>
        </authorList>
    </citation>
    <scope>NUCLEOTIDE SEQUENCE [LARGE SCALE GENOMIC DNA]</scope>
    <source>
        <strain evidence="4">CCUG 58938</strain>
    </source>
</reference>
<evidence type="ECO:0000259" key="2">
    <source>
        <dbReference type="SMART" id="SM00645"/>
    </source>
</evidence>
<name>A0ABW3KAP0_9BACT</name>
<evidence type="ECO:0000313" key="4">
    <source>
        <dbReference type="Proteomes" id="UP001597112"/>
    </source>
</evidence>
<organism evidence="3 4">
    <name type="scientific">Ohtaekwangia kribbensis</name>
    <dbReference type="NCBI Taxonomy" id="688913"/>
    <lineage>
        <taxon>Bacteria</taxon>
        <taxon>Pseudomonadati</taxon>
        <taxon>Bacteroidota</taxon>
        <taxon>Cytophagia</taxon>
        <taxon>Cytophagales</taxon>
        <taxon>Fulvivirgaceae</taxon>
        <taxon>Ohtaekwangia</taxon>
    </lineage>
</organism>
<proteinExistence type="inferred from homology"/>
<dbReference type="PANTHER" id="PTHR12411">
    <property type="entry name" value="CYSTEINE PROTEASE FAMILY C1-RELATED"/>
    <property type="match status" value="1"/>
</dbReference>
<dbReference type="RefSeq" id="WP_377585814.1">
    <property type="nucleotide sequence ID" value="NZ_JBHTKA010000015.1"/>
</dbReference>
<dbReference type="InterPro" id="IPR000668">
    <property type="entry name" value="Peptidase_C1A_C"/>
</dbReference>
<dbReference type="Gene3D" id="3.90.70.10">
    <property type="entry name" value="Cysteine proteinases"/>
    <property type="match status" value="1"/>
</dbReference>
<evidence type="ECO:0000313" key="3">
    <source>
        <dbReference type="EMBL" id="MFD1003298.1"/>
    </source>
</evidence>
<dbReference type="PROSITE" id="PS00639">
    <property type="entry name" value="THIOL_PROTEASE_HIS"/>
    <property type="match status" value="1"/>
</dbReference>
<accession>A0ABW3KAP0</accession>
<feature type="domain" description="Peptidase C1A papain C-terminal" evidence="2">
    <location>
        <begin position="99"/>
        <end position="321"/>
    </location>
</feature>
<dbReference type="InterPro" id="IPR013128">
    <property type="entry name" value="Peptidase_C1A"/>
</dbReference>
<dbReference type="EMBL" id="JBHTKA010000015">
    <property type="protein sequence ID" value="MFD1003298.1"/>
    <property type="molecule type" value="Genomic_DNA"/>
</dbReference>
<dbReference type="SMART" id="SM00645">
    <property type="entry name" value="Pept_C1"/>
    <property type="match status" value="1"/>
</dbReference>
<dbReference type="SUPFAM" id="SSF54001">
    <property type="entry name" value="Cysteine proteinases"/>
    <property type="match status" value="1"/>
</dbReference>
<comment type="caution">
    <text evidence="3">The sequence shown here is derived from an EMBL/GenBank/DDBJ whole genome shotgun (WGS) entry which is preliminary data.</text>
</comment>
<evidence type="ECO:0000256" key="1">
    <source>
        <dbReference type="ARBA" id="ARBA00008455"/>
    </source>
</evidence>
<dbReference type="InterPro" id="IPR038765">
    <property type="entry name" value="Papain-like_cys_pep_sf"/>
</dbReference>
<comment type="similarity">
    <text evidence="1">Belongs to the peptidase C1 family.</text>
</comment>
<keyword evidence="4" id="KW-1185">Reference proteome</keyword>
<sequence>MAKRTLEETLNLDEILAEQKEMAKFKISDADYHEVSAEIIEYVSPGQKAMGWLRELPDFRDYNINTDIDAVDEKRKAKGVRSGVKEMALEVGVLNAPSLPASANLTQWFSPIEDQGSLGSCTANAGAGVIEYFERRAFGNHIDASRLFLYKATRNLLNWTGDTGAYLRTTMEALTVFGVCPEKYWPYRITGFDSEPTAFCYSFAQNYQSISYFRHDTPGINPNDLLQQIKAWIAAGIPAMFGFTCYTSLNQASTSGKIPFPSPGENVIGGHAVVAAGYDDRITITNRNNGAKTTGALLIRNSWGTGWGNNGYGWLPYEYILRRLAVDWWSLIKAEWINTRNFGL</sequence>
<gene>
    <name evidence="3" type="ORF">ACFQ21_28490</name>
</gene>
<dbReference type="Proteomes" id="UP001597112">
    <property type="component" value="Unassembled WGS sequence"/>
</dbReference>